<evidence type="ECO:0000256" key="6">
    <source>
        <dbReference type="HAMAP-Rule" id="MF_00337"/>
    </source>
</evidence>
<dbReference type="GO" id="GO:0006308">
    <property type="term" value="P:DNA catabolic process"/>
    <property type="evidence" value="ECO:0007669"/>
    <property type="project" value="UniProtKB-UniRule"/>
</dbReference>
<evidence type="ECO:0000256" key="3">
    <source>
        <dbReference type="ARBA" id="ARBA00022722"/>
    </source>
</evidence>
<dbReference type="Proteomes" id="UP000007383">
    <property type="component" value="Chromosome"/>
</dbReference>
<comment type="similarity">
    <text evidence="1 6">Belongs to the XseB family.</text>
</comment>
<dbReference type="InterPro" id="IPR003761">
    <property type="entry name" value="Exonuc_VII_S"/>
</dbReference>
<dbReference type="AlphaFoldDB" id="H9UJP5"/>
<dbReference type="OrthoDB" id="5591562at2"/>
<protein>
    <recommendedName>
        <fullName evidence="6">Exodeoxyribonuclease 7 small subunit</fullName>
        <ecNumber evidence="6">3.1.11.6</ecNumber>
    </recommendedName>
    <alternativeName>
        <fullName evidence="6">Exodeoxyribonuclease VII small subunit</fullName>
        <shortName evidence="6">Exonuclease VII small subunit</shortName>
    </alternativeName>
</protein>
<keyword evidence="9" id="KW-1185">Reference proteome</keyword>
<dbReference type="EC" id="3.1.11.6" evidence="6"/>
<comment type="catalytic activity">
    <reaction evidence="6">
        <text>Exonucleolytic cleavage in either 5'- to 3'- or 3'- to 5'-direction to yield nucleoside 5'-phosphates.</text>
        <dbReference type="EC" id="3.1.11.6"/>
    </reaction>
</comment>
<dbReference type="InterPro" id="IPR037004">
    <property type="entry name" value="Exonuc_VII_ssu_sf"/>
</dbReference>
<evidence type="ECO:0000313" key="8">
    <source>
        <dbReference type="EMBL" id="AFG37738.1"/>
    </source>
</evidence>
<evidence type="ECO:0000256" key="7">
    <source>
        <dbReference type="SAM" id="Coils"/>
    </source>
</evidence>
<dbReference type="KEGG" id="sfc:Spiaf_1681"/>
<dbReference type="GO" id="GO:0005829">
    <property type="term" value="C:cytosol"/>
    <property type="evidence" value="ECO:0007669"/>
    <property type="project" value="TreeGrafter"/>
</dbReference>
<name>H9UJP5_SPIAZ</name>
<dbReference type="GO" id="GO:0009318">
    <property type="term" value="C:exodeoxyribonuclease VII complex"/>
    <property type="evidence" value="ECO:0007669"/>
    <property type="project" value="UniProtKB-UniRule"/>
</dbReference>
<dbReference type="Pfam" id="PF02609">
    <property type="entry name" value="Exonuc_VII_S"/>
    <property type="match status" value="1"/>
</dbReference>
<sequence length="78" mass="9014">MKSFEERLERLEEINEQIRSGSIPLSDATKLFEEGIKLARSLEKELRAIERRVEIVVQDSGDDDEKPVLELFPELDQG</sequence>
<keyword evidence="4 6" id="KW-0378">Hydrolase</keyword>
<dbReference type="PANTHER" id="PTHR34137">
    <property type="entry name" value="EXODEOXYRIBONUCLEASE 7 SMALL SUBUNIT"/>
    <property type="match status" value="1"/>
</dbReference>
<dbReference type="eggNOG" id="COG1722">
    <property type="taxonomic scope" value="Bacteria"/>
</dbReference>
<dbReference type="PATRIC" id="fig|889378.3.peg.1667"/>
<dbReference type="SUPFAM" id="SSF116842">
    <property type="entry name" value="XseB-like"/>
    <property type="match status" value="1"/>
</dbReference>
<evidence type="ECO:0000313" key="9">
    <source>
        <dbReference type="Proteomes" id="UP000007383"/>
    </source>
</evidence>
<dbReference type="Gene3D" id="1.10.287.1040">
    <property type="entry name" value="Exonuclease VII, small subunit"/>
    <property type="match status" value="1"/>
</dbReference>
<evidence type="ECO:0000256" key="2">
    <source>
        <dbReference type="ARBA" id="ARBA00022490"/>
    </source>
</evidence>
<dbReference type="HAMAP" id="MF_00337">
    <property type="entry name" value="Exonuc_7_S"/>
    <property type="match status" value="1"/>
</dbReference>
<accession>H9UJP5</accession>
<keyword evidence="5 6" id="KW-0269">Exonuclease</keyword>
<organism evidence="8 9">
    <name type="scientific">Spirochaeta africana (strain ATCC 700263 / DSM 8902 / Z-7692)</name>
    <dbReference type="NCBI Taxonomy" id="889378"/>
    <lineage>
        <taxon>Bacteria</taxon>
        <taxon>Pseudomonadati</taxon>
        <taxon>Spirochaetota</taxon>
        <taxon>Spirochaetia</taxon>
        <taxon>Spirochaetales</taxon>
        <taxon>Spirochaetaceae</taxon>
        <taxon>Spirochaeta</taxon>
    </lineage>
</organism>
<dbReference type="GO" id="GO:0008855">
    <property type="term" value="F:exodeoxyribonuclease VII activity"/>
    <property type="evidence" value="ECO:0007669"/>
    <property type="project" value="UniProtKB-UniRule"/>
</dbReference>
<keyword evidence="7" id="KW-0175">Coiled coil</keyword>
<keyword evidence="3 6" id="KW-0540">Nuclease</keyword>
<feature type="coiled-coil region" evidence="7">
    <location>
        <begin position="1"/>
        <end position="59"/>
    </location>
</feature>
<comment type="subcellular location">
    <subcellularLocation>
        <location evidence="6">Cytoplasm</location>
    </subcellularLocation>
</comment>
<dbReference type="PANTHER" id="PTHR34137:SF1">
    <property type="entry name" value="EXODEOXYRIBONUCLEASE 7 SMALL SUBUNIT"/>
    <property type="match status" value="1"/>
</dbReference>
<evidence type="ECO:0000256" key="1">
    <source>
        <dbReference type="ARBA" id="ARBA00009998"/>
    </source>
</evidence>
<reference evidence="9" key="1">
    <citation type="journal article" date="2013" name="Stand. Genomic Sci.">
        <title>Complete genome sequence of the halophilic bacterium Spirochaeta africana type strain (Z-7692(T)) from the alkaline Lake Magadi in the East African Rift.</title>
        <authorList>
            <person name="Liolos K."/>
            <person name="Abt B."/>
            <person name="Scheuner C."/>
            <person name="Teshima H."/>
            <person name="Held B."/>
            <person name="Lapidus A."/>
            <person name="Nolan M."/>
            <person name="Lucas S."/>
            <person name="Deshpande S."/>
            <person name="Cheng J.F."/>
            <person name="Tapia R."/>
            <person name="Goodwin L.A."/>
            <person name="Pitluck S."/>
            <person name="Pagani I."/>
            <person name="Ivanova N."/>
            <person name="Mavromatis K."/>
            <person name="Mikhailova N."/>
            <person name="Huntemann M."/>
            <person name="Pati A."/>
            <person name="Chen A."/>
            <person name="Palaniappan K."/>
            <person name="Land M."/>
            <person name="Rohde M."/>
            <person name="Tindall B.J."/>
            <person name="Detter J.C."/>
            <person name="Goker M."/>
            <person name="Bristow J."/>
            <person name="Eisen J.A."/>
            <person name="Markowitz V."/>
            <person name="Hugenholtz P."/>
            <person name="Woyke T."/>
            <person name="Klenk H.P."/>
            <person name="Kyrpides N.C."/>
        </authorList>
    </citation>
    <scope>NUCLEOTIDE SEQUENCE</scope>
    <source>
        <strain evidence="9">ATCC 700263 / DSM 8902 / Z-7692</strain>
    </source>
</reference>
<comment type="subunit">
    <text evidence="6">Heterooligomer composed of large and small subunits.</text>
</comment>
<dbReference type="NCBIfam" id="TIGR01280">
    <property type="entry name" value="xseB"/>
    <property type="match status" value="1"/>
</dbReference>
<evidence type="ECO:0000256" key="5">
    <source>
        <dbReference type="ARBA" id="ARBA00022839"/>
    </source>
</evidence>
<dbReference type="STRING" id="889378.Spiaf_1681"/>
<comment type="function">
    <text evidence="6">Bidirectionally degrades single-stranded DNA into large acid-insoluble oligonucleotides, which are then degraded further into small acid-soluble oligonucleotides.</text>
</comment>
<gene>
    <name evidence="6" type="primary">xseB</name>
    <name evidence="8" type="ordered locus">Spiaf_1681</name>
</gene>
<keyword evidence="2 6" id="KW-0963">Cytoplasm</keyword>
<evidence type="ECO:0000256" key="4">
    <source>
        <dbReference type="ARBA" id="ARBA00022801"/>
    </source>
</evidence>
<dbReference type="PIRSF" id="PIRSF006488">
    <property type="entry name" value="Exonuc_VII_S"/>
    <property type="match status" value="1"/>
</dbReference>
<proteinExistence type="inferred from homology"/>
<dbReference type="EMBL" id="CP003282">
    <property type="protein sequence ID" value="AFG37738.1"/>
    <property type="molecule type" value="Genomic_DNA"/>
</dbReference>
<dbReference type="RefSeq" id="WP_014455721.1">
    <property type="nucleotide sequence ID" value="NC_017098.1"/>
</dbReference>
<dbReference type="HOGENOM" id="CLU_145918_3_0_12"/>